<gene>
    <name evidence="1" type="ORF">BV898_01595</name>
</gene>
<evidence type="ECO:0000313" key="1">
    <source>
        <dbReference type="EMBL" id="OQV24535.1"/>
    </source>
</evidence>
<dbReference type="PROSITE" id="PS51257">
    <property type="entry name" value="PROKAR_LIPOPROTEIN"/>
    <property type="match status" value="1"/>
</dbReference>
<reference evidence="2" key="1">
    <citation type="submission" date="2017-01" db="EMBL/GenBank/DDBJ databases">
        <title>Comparative genomics of anhydrobiosis in the tardigrade Hypsibius dujardini.</title>
        <authorList>
            <person name="Yoshida Y."/>
            <person name="Koutsovoulos G."/>
            <person name="Laetsch D."/>
            <person name="Stevens L."/>
            <person name="Kumar S."/>
            <person name="Horikawa D."/>
            <person name="Ishino K."/>
            <person name="Komine S."/>
            <person name="Tomita M."/>
            <person name="Blaxter M."/>
            <person name="Arakawa K."/>
        </authorList>
    </citation>
    <scope>NUCLEOTIDE SEQUENCE [LARGE SCALE GENOMIC DNA]</scope>
    <source>
        <strain evidence="2">Z151</strain>
    </source>
</reference>
<dbReference type="Proteomes" id="UP000192578">
    <property type="component" value="Unassembled WGS sequence"/>
</dbReference>
<accession>A0A1W0XAH8</accession>
<comment type="caution">
    <text evidence="1">The sequence shown here is derived from an EMBL/GenBank/DDBJ whole genome shotgun (WGS) entry which is preliminary data.</text>
</comment>
<keyword evidence="2" id="KW-1185">Reference proteome</keyword>
<sequence length="788" mass="82699">MLRLPHKHPTKRHPIRFFSTSALTVSACSAAPFIRPPTGSTPRRALHRQLFSSCSSCFLDRQYLLPTIIRFLSTLVRPTCPDLRHLRQRFAALTGAPVAVSGGGATSYGGSFSSSYSTQLGGPSALLNTLYSSGYNSASAPIQQSNSGGNFYSSSSQSGNLQSVSSSYGSPSAPLVAAPSYGNTDSTLGSKHPPTAHHLPRSFRHLCLMVSVGSTRSSRTQLWLSIRTARLRSLIWFAFLRHCASSHLRNSIGAFSASTVLLRYAVCSTDSIAVFLQFRTSYGSPSAPLVQAPAPAPICAKGQYTVDVPDNIRQESLFCAWWRLIRKIHPCDMRSSTGQVVPATVDRLPHRSSSTIFIRHTISSFSSSPVFIWNAIGSFNPVTTSYAPPSAPLIQSPSYGSPPAAPLIQSPSSYGSPSSPLVQAPSSYPTPSAPLIQAPSYGAPLRPSISYGTPSAPLVQAPTPSYGTPSAPLIQSPSLRLTFRFPHLVLLLLQPRLQFPCFASSGSTYGGGGGNSNLVATPAPSTTYSYASPSYGEPHRDSRPAVNYAVSYGNANQNLIATPAPVPNYGGNQNLIATSAPSSYSAGSPAAPLTATNAPFVAIQNQLQAGTYGGVGSGNIQTGGGGYGIGGTSFNKSRKLRSTLRPTPATVPQLSPSGVISGGAGVNFNPFGSGSTANNNVNFVDLFNPVVTSQQLIATPQPFNPVVSAQNLLPTTASGQAIIRTPTSGSTGSDSVPPTAATMNWSFFVPQFNGMTTVIGTLNGPSSNTSSPSPEILSSLWTRQEVSL</sequence>
<evidence type="ECO:0000313" key="2">
    <source>
        <dbReference type="Proteomes" id="UP000192578"/>
    </source>
</evidence>
<proteinExistence type="predicted"/>
<name>A0A1W0XAH8_HYPEX</name>
<organism evidence="1 2">
    <name type="scientific">Hypsibius exemplaris</name>
    <name type="common">Freshwater tardigrade</name>
    <dbReference type="NCBI Taxonomy" id="2072580"/>
    <lineage>
        <taxon>Eukaryota</taxon>
        <taxon>Metazoa</taxon>
        <taxon>Ecdysozoa</taxon>
        <taxon>Tardigrada</taxon>
        <taxon>Eutardigrada</taxon>
        <taxon>Parachela</taxon>
        <taxon>Hypsibioidea</taxon>
        <taxon>Hypsibiidae</taxon>
        <taxon>Hypsibius</taxon>
    </lineage>
</organism>
<dbReference type="AlphaFoldDB" id="A0A1W0XAH8"/>
<dbReference type="EMBL" id="MTYJ01000006">
    <property type="protein sequence ID" value="OQV24535.1"/>
    <property type="molecule type" value="Genomic_DNA"/>
</dbReference>
<protein>
    <submittedName>
        <fullName evidence="1">Uncharacterized protein</fullName>
    </submittedName>
</protein>